<evidence type="ECO:0000256" key="4">
    <source>
        <dbReference type="ARBA" id="ARBA00022692"/>
    </source>
</evidence>
<comment type="function">
    <text evidence="10">Catalyzes the transfer of an acyl group from acyl-phosphate (acyl-PO(4)) to glycerol-3-phosphate (G3P) to form lysophosphatidic acid (LPA). This enzyme utilizes acyl-phosphate as fatty acyl donor, but not acyl-CoA or acyl-ACP.</text>
</comment>
<dbReference type="GO" id="GO:0043772">
    <property type="term" value="F:acyl-phosphate glycerol-3-phosphate acyltransferase activity"/>
    <property type="evidence" value="ECO:0007669"/>
    <property type="project" value="UniProtKB-UniRule"/>
</dbReference>
<dbReference type="EMBL" id="ALWB01000244">
    <property type="protein sequence ID" value="ELS30834.1"/>
    <property type="molecule type" value="Genomic_DNA"/>
</dbReference>
<comment type="subunit">
    <text evidence="10">Probably interacts with PlsX.</text>
</comment>
<comment type="subcellular location">
    <subcellularLocation>
        <location evidence="10">Cell membrane</location>
        <topology evidence="10">Multi-pass membrane protein</topology>
    </subcellularLocation>
</comment>
<protein>
    <recommendedName>
        <fullName evidence="10">Glycerol-3-phosphate acyltransferase</fullName>
    </recommendedName>
    <alternativeName>
        <fullName evidence="10">Acyl-PO4 G3P acyltransferase</fullName>
    </alternativeName>
    <alternativeName>
        <fullName evidence="10">Acyl-phosphate--glycerol-3-phosphate acyltransferase</fullName>
    </alternativeName>
    <alternativeName>
        <fullName evidence="10">G3P acyltransferase</fullName>
        <shortName evidence="10">GPAT</shortName>
        <ecNumber evidence="10">2.3.1.275</ecNumber>
    </alternativeName>
    <alternativeName>
        <fullName evidence="10">Lysophosphatidic acid synthase</fullName>
        <shortName evidence="10">LPA synthase</shortName>
    </alternativeName>
</protein>
<feature type="transmembrane region" description="Helical" evidence="10">
    <location>
        <begin position="220"/>
        <end position="236"/>
    </location>
</feature>
<keyword evidence="7 10" id="KW-0472">Membrane</keyword>
<dbReference type="PANTHER" id="PTHR30309">
    <property type="entry name" value="INNER MEMBRANE PROTEIN YGIH"/>
    <property type="match status" value="1"/>
</dbReference>
<dbReference type="InterPro" id="IPR003811">
    <property type="entry name" value="G3P_acylTferase_PlsY"/>
</dbReference>
<feature type="transmembrane region" description="Helical" evidence="10">
    <location>
        <begin position="169"/>
        <end position="190"/>
    </location>
</feature>
<reference evidence="11 12" key="1">
    <citation type="journal article" date="2013" name="Proc. Natl. Acad. Sci. U.S.A.">
        <title>Improving the coverage of the cyanobacterial phylum using diversity-driven genome sequencing.</title>
        <authorList>
            <person name="Shih P.M."/>
            <person name="Wu D."/>
            <person name="Latifi A."/>
            <person name="Axen S.D."/>
            <person name="Fewer D.P."/>
            <person name="Talla E."/>
            <person name="Calteau A."/>
            <person name="Cai F."/>
            <person name="Tandeau de Marsac N."/>
            <person name="Rippka R."/>
            <person name="Herdman M."/>
            <person name="Sivonen K."/>
            <person name="Coursin T."/>
            <person name="Laurent T."/>
            <person name="Goodwin L."/>
            <person name="Nolan M."/>
            <person name="Davenport K.W."/>
            <person name="Han C.S."/>
            <person name="Rubin E.M."/>
            <person name="Eisen J.A."/>
            <person name="Woyke T."/>
            <person name="Gugger M."/>
            <person name="Kerfeld C.A."/>
        </authorList>
    </citation>
    <scope>NUCLEOTIDE SEQUENCE [LARGE SCALE GENOMIC DNA]</scope>
    <source>
        <strain evidence="11 12">PCC 7429</strain>
    </source>
</reference>
<sequence length="258" mass="27967">MSGGASRRHSSLGLSKPYIVFLIATILENRFSLCAAPIVYEVQLMWFAYLLLAIAYLLGSFPTGYLVGRLAGIDIRQLGSGSTGATNVWRNVGKFAGIVVFITDFAKGMAAIYMMQSANWLMTSLNIKAVAIAQNELSFLVIGAGMLALIGHSRPIWLGFKGGKSVATGVGILFMLNWLVAIAAFSIWLATMAIWRTVSISSIAAAAAAPFLMWTMQGNMIYASFVTAGCAFIIWLHRSNIERILNGTEFTFKSEPKT</sequence>
<evidence type="ECO:0000256" key="6">
    <source>
        <dbReference type="ARBA" id="ARBA00023098"/>
    </source>
</evidence>
<feature type="transmembrane region" description="Helical" evidence="10">
    <location>
        <begin position="46"/>
        <end position="67"/>
    </location>
</feature>
<keyword evidence="12" id="KW-1185">Reference proteome</keyword>
<feature type="transmembrane region" description="Helical" evidence="10">
    <location>
        <begin position="20"/>
        <end position="40"/>
    </location>
</feature>
<evidence type="ECO:0000313" key="12">
    <source>
        <dbReference type="Proteomes" id="UP000011201"/>
    </source>
</evidence>
<organism evidence="11 12">
    <name type="scientific">Pseudanabaena biceps PCC 7429</name>
    <dbReference type="NCBI Taxonomy" id="927668"/>
    <lineage>
        <taxon>Bacteria</taxon>
        <taxon>Bacillati</taxon>
        <taxon>Cyanobacteriota</taxon>
        <taxon>Cyanophyceae</taxon>
        <taxon>Pseudanabaenales</taxon>
        <taxon>Pseudanabaenaceae</taxon>
        <taxon>Pseudanabaena</taxon>
    </lineage>
</organism>
<evidence type="ECO:0000256" key="10">
    <source>
        <dbReference type="HAMAP-Rule" id="MF_01043"/>
    </source>
</evidence>
<dbReference type="AlphaFoldDB" id="L8MVN0"/>
<keyword evidence="2 10" id="KW-0444">Lipid biosynthesis</keyword>
<evidence type="ECO:0000313" key="11">
    <source>
        <dbReference type="EMBL" id="ELS30834.1"/>
    </source>
</evidence>
<keyword evidence="3 10" id="KW-0808">Transferase</keyword>
<keyword evidence="4 10" id="KW-0812">Transmembrane</keyword>
<evidence type="ECO:0000256" key="2">
    <source>
        <dbReference type="ARBA" id="ARBA00022516"/>
    </source>
</evidence>
<comment type="caution">
    <text evidence="11">The sequence shown here is derived from an EMBL/GenBank/DDBJ whole genome shotgun (WGS) entry which is preliminary data.</text>
</comment>
<evidence type="ECO:0000256" key="3">
    <source>
        <dbReference type="ARBA" id="ARBA00022679"/>
    </source>
</evidence>
<keyword evidence="8 10" id="KW-0594">Phospholipid biosynthesis</keyword>
<dbReference type="PATRIC" id="fig|927668.3.peg.4592"/>
<evidence type="ECO:0000256" key="1">
    <source>
        <dbReference type="ARBA" id="ARBA00022475"/>
    </source>
</evidence>
<keyword evidence="9 10" id="KW-1208">Phospholipid metabolism</keyword>
<dbReference type="HAMAP" id="MF_01043">
    <property type="entry name" value="PlsY"/>
    <property type="match status" value="1"/>
</dbReference>
<dbReference type="Proteomes" id="UP000011201">
    <property type="component" value="Unassembled WGS sequence"/>
</dbReference>
<dbReference type="PANTHER" id="PTHR30309:SF0">
    <property type="entry name" value="GLYCEROL-3-PHOSPHATE ACYLTRANSFERASE-RELATED"/>
    <property type="match status" value="1"/>
</dbReference>
<evidence type="ECO:0000256" key="9">
    <source>
        <dbReference type="ARBA" id="ARBA00023264"/>
    </source>
</evidence>
<gene>
    <name evidence="10" type="primary">plsY</name>
    <name evidence="11" type="ORF">Pse7429DRAFT_4013</name>
</gene>
<dbReference type="Pfam" id="PF02660">
    <property type="entry name" value="G3P_acyltransf"/>
    <property type="match status" value="1"/>
</dbReference>
<evidence type="ECO:0000256" key="5">
    <source>
        <dbReference type="ARBA" id="ARBA00022989"/>
    </source>
</evidence>
<name>L8MVN0_9CYAN</name>
<keyword evidence="6 10" id="KW-0443">Lipid metabolism</keyword>
<comment type="pathway">
    <text evidence="10">Lipid metabolism; phospholipid metabolism.</text>
</comment>
<dbReference type="NCBIfam" id="TIGR00023">
    <property type="entry name" value="glycerol-3-phosphate 1-O-acyltransferase PlsY"/>
    <property type="match status" value="1"/>
</dbReference>
<keyword evidence="11" id="KW-0012">Acyltransferase</keyword>
<comment type="catalytic activity">
    <reaction evidence="10">
        <text>an acyl phosphate + sn-glycerol 3-phosphate = a 1-acyl-sn-glycero-3-phosphate + phosphate</text>
        <dbReference type="Rhea" id="RHEA:34075"/>
        <dbReference type="ChEBI" id="CHEBI:43474"/>
        <dbReference type="ChEBI" id="CHEBI:57597"/>
        <dbReference type="ChEBI" id="CHEBI:57970"/>
        <dbReference type="ChEBI" id="CHEBI:59918"/>
        <dbReference type="EC" id="2.3.1.275"/>
    </reaction>
</comment>
<evidence type="ECO:0000256" key="8">
    <source>
        <dbReference type="ARBA" id="ARBA00023209"/>
    </source>
</evidence>
<comment type="similarity">
    <text evidence="10">Belongs to the PlsY family.</text>
</comment>
<accession>L8MVN0</accession>
<dbReference type="UniPathway" id="UPA00085"/>
<dbReference type="EC" id="2.3.1.275" evidence="10"/>
<feature type="transmembrane region" description="Helical" evidence="10">
    <location>
        <begin position="137"/>
        <end position="157"/>
    </location>
</feature>
<dbReference type="GO" id="GO:0005886">
    <property type="term" value="C:plasma membrane"/>
    <property type="evidence" value="ECO:0007669"/>
    <property type="project" value="UniProtKB-SubCell"/>
</dbReference>
<keyword evidence="5 10" id="KW-1133">Transmembrane helix</keyword>
<evidence type="ECO:0000256" key="7">
    <source>
        <dbReference type="ARBA" id="ARBA00023136"/>
    </source>
</evidence>
<proteinExistence type="inferred from homology"/>
<dbReference type="SMART" id="SM01207">
    <property type="entry name" value="G3P_acyltransf"/>
    <property type="match status" value="1"/>
</dbReference>
<keyword evidence="1 10" id="KW-1003">Cell membrane</keyword>
<dbReference type="GO" id="GO:0008654">
    <property type="term" value="P:phospholipid biosynthetic process"/>
    <property type="evidence" value="ECO:0007669"/>
    <property type="project" value="UniProtKB-UniRule"/>
</dbReference>